<dbReference type="SUPFAM" id="SSF55856">
    <property type="entry name" value="Cytochrome b5-like heme/steroid binding domain"/>
    <property type="match status" value="1"/>
</dbReference>
<keyword evidence="4" id="KW-1185">Reference proteome</keyword>
<evidence type="ECO:0000313" key="4">
    <source>
        <dbReference type="Proteomes" id="UP000070544"/>
    </source>
</evidence>
<dbReference type="GO" id="GO:0006636">
    <property type="term" value="P:unsaturated fatty acid biosynthetic process"/>
    <property type="evidence" value="ECO:0007669"/>
    <property type="project" value="UniProtKB-ARBA"/>
</dbReference>
<evidence type="ECO:0000313" key="3">
    <source>
        <dbReference type="EMBL" id="KXS14275.1"/>
    </source>
</evidence>
<dbReference type="GO" id="GO:0016020">
    <property type="term" value="C:membrane"/>
    <property type="evidence" value="ECO:0007669"/>
    <property type="project" value="TreeGrafter"/>
</dbReference>
<sequence length="451" mass="52565">MPDVHVKTGIKGSSRKFTWEEVARHSKRDSMWVSVRGKVYELSSFAQSHPGESYHIRLAAGRDVTQVFEAYHDFGVASVLNKFYIGELETTELPTFPEPSPFFKEVKARVKTHFRTVGHDPSTPPIEMWARYAMILLAFIAGWFGTFCGSPINSFWTRFAWAVWFGFFRAQTGMYLHDGTHLSVTHSPWVWKIFGIIGGDFLNGFSHLHWMYKHVLGHHTYTNVPGVDPDNSVKDPGFRRLSHVQKWLPRYEGQERWAPMMYCFWSTFKRPDEVVEIYIKKKLMSIRVNDLTVSDHVIFWGGKGFFFITQLVLPCIWLGWKAIPLFIITEFAMSYWLTIMIGTNHVATGCDWPEPDPKTNVLPYDWAEHEVRSSLDFAHDSWFWTVFSIGFNFQATHHIFPGINQYYHPIVHEVVKQACKEFEIKYNYKATTYEAILLHIDHLRVMGKKSE</sequence>
<dbReference type="Pfam" id="PF00487">
    <property type="entry name" value="FA_desaturase"/>
    <property type="match status" value="1"/>
</dbReference>
<keyword evidence="1" id="KW-0812">Transmembrane</keyword>
<keyword evidence="1" id="KW-1133">Transmembrane helix</keyword>
<dbReference type="GO" id="GO:0016717">
    <property type="term" value="F:oxidoreductase activity, acting on paired donors, with oxidation of a pair of donors resulting in the reduction of molecular oxygen to two molecules of water"/>
    <property type="evidence" value="ECO:0007669"/>
    <property type="project" value="TreeGrafter"/>
</dbReference>
<dbReference type="EMBL" id="KQ965770">
    <property type="protein sequence ID" value="KXS14275.1"/>
    <property type="molecule type" value="Genomic_DNA"/>
</dbReference>
<dbReference type="STRING" id="1344416.A0A139ACV0"/>
<feature type="domain" description="Cytochrome b5 heme-binding" evidence="2">
    <location>
        <begin position="14"/>
        <end position="89"/>
    </location>
</feature>
<dbReference type="Pfam" id="PF00173">
    <property type="entry name" value="Cyt-b5"/>
    <property type="match status" value="1"/>
</dbReference>
<dbReference type="InterPro" id="IPR036400">
    <property type="entry name" value="Cyt_B5-like_heme/steroid_sf"/>
</dbReference>
<dbReference type="SMART" id="SM01117">
    <property type="entry name" value="Cyt-b5"/>
    <property type="match status" value="1"/>
</dbReference>
<dbReference type="Gene3D" id="3.10.120.10">
    <property type="entry name" value="Cytochrome b5-like heme/steroid binding domain"/>
    <property type="match status" value="1"/>
</dbReference>
<gene>
    <name evidence="3" type="ORF">M427DRAFT_99750</name>
</gene>
<protein>
    <submittedName>
        <fullName evidence="3">Delta-5 fatty acid desaturase</fullName>
    </submittedName>
</protein>
<dbReference type="InterPro" id="IPR012171">
    <property type="entry name" value="Fatty_acid_desaturase"/>
</dbReference>
<evidence type="ECO:0000256" key="1">
    <source>
        <dbReference type="SAM" id="Phobius"/>
    </source>
</evidence>
<dbReference type="PANTHER" id="PTHR19353:SF19">
    <property type="entry name" value="DELTA(5) FATTY ACID DESATURASE C-RELATED"/>
    <property type="match status" value="1"/>
</dbReference>
<dbReference type="Proteomes" id="UP000070544">
    <property type="component" value="Unassembled WGS sequence"/>
</dbReference>
<proteinExistence type="predicted"/>
<dbReference type="CDD" id="cd03506">
    <property type="entry name" value="Delta6-FADS-like"/>
    <property type="match status" value="1"/>
</dbReference>
<organism evidence="3 4">
    <name type="scientific">Gonapodya prolifera (strain JEL478)</name>
    <name type="common">Monoblepharis prolifera</name>
    <dbReference type="NCBI Taxonomy" id="1344416"/>
    <lineage>
        <taxon>Eukaryota</taxon>
        <taxon>Fungi</taxon>
        <taxon>Fungi incertae sedis</taxon>
        <taxon>Chytridiomycota</taxon>
        <taxon>Chytridiomycota incertae sedis</taxon>
        <taxon>Monoblepharidomycetes</taxon>
        <taxon>Monoblepharidales</taxon>
        <taxon>Gonapodyaceae</taxon>
        <taxon>Gonapodya</taxon>
    </lineage>
</organism>
<dbReference type="InterPro" id="IPR005804">
    <property type="entry name" value="FA_desaturase_dom"/>
</dbReference>
<dbReference type="OrthoDB" id="260519at2759"/>
<accession>A0A139ACV0</accession>
<keyword evidence="1" id="KW-0472">Membrane</keyword>
<dbReference type="PIRSF" id="PIRSF015921">
    <property type="entry name" value="FA_sphinglp_des"/>
    <property type="match status" value="1"/>
</dbReference>
<feature type="transmembrane region" description="Helical" evidence="1">
    <location>
        <begin position="129"/>
        <end position="147"/>
    </location>
</feature>
<dbReference type="PROSITE" id="PS50255">
    <property type="entry name" value="CYTOCHROME_B5_2"/>
    <property type="match status" value="1"/>
</dbReference>
<reference evidence="3 4" key="1">
    <citation type="journal article" date="2015" name="Genome Biol. Evol.">
        <title>Phylogenomic analyses indicate that early fungi evolved digesting cell walls of algal ancestors of land plants.</title>
        <authorList>
            <person name="Chang Y."/>
            <person name="Wang S."/>
            <person name="Sekimoto S."/>
            <person name="Aerts A.L."/>
            <person name="Choi C."/>
            <person name="Clum A."/>
            <person name="LaButti K.M."/>
            <person name="Lindquist E.A."/>
            <person name="Yee Ngan C."/>
            <person name="Ohm R.A."/>
            <person name="Salamov A.A."/>
            <person name="Grigoriev I.V."/>
            <person name="Spatafora J.W."/>
            <person name="Berbee M.L."/>
        </authorList>
    </citation>
    <scope>NUCLEOTIDE SEQUENCE [LARGE SCALE GENOMIC DNA]</scope>
    <source>
        <strain evidence="3 4">JEL478</strain>
    </source>
</reference>
<dbReference type="AlphaFoldDB" id="A0A139ACV0"/>
<dbReference type="PANTHER" id="PTHR19353">
    <property type="entry name" value="FATTY ACID DESATURASE 2"/>
    <property type="match status" value="1"/>
</dbReference>
<evidence type="ECO:0000259" key="2">
    <source>
        <dbReference type="PROSITE" id="PS50255"/>
    </source>
</evidence>
<dbReference type="InterPro" id="IPR001199">
    <property type="entry name" value="Cyt_B5-like_heme/steroid-bd"/>
</dbReference>
<dbReference type="GO" id="GO:0042759">
    <property type="term" value="P:long-chain fatty acid biosynthetic process"/>
    <property type="evidence" value="ECO:0007669"/>
    <property type="project" value="UniProtKB-ARBA"/>
</dbReference>
<name>A0A139ACV0_GONPJ</name>